<dbReference type="SMART" id="SM00273">
    <property type="entry name" value="ENTH"/>
    <property type="match status" value="1"/>
</dbReference>
<dbReference type="GO" id="GO:0030136">
    <property type="term" value="C:clathrin-coated vesicle"/>
    <property type="evidence" value="ECO:0000318"/>
    <property type="project" value="GO_Central"/>
</dbReference>
<dbReference type="InParanoid" id="T1FTN7"/>
<keyword evidence="15" id="KW-1185">Reference proteome</keyword>
<comment type="subcellular location">
    <subcellularLocation>
        <location evidence="1">Cytoplasmic vesicle</location>
        <location evidence="1">Clathrin-coated vesicle</location>
    </subcellularLocation>
    <subcellularLocation>
        <location evidence="2">Golgi apparatus</location>
    </subcellularLocation>
    <subcellularLocation>
        <location evidence="3">Membrane</location>
        <location evidence="3">Clathrin-coated pit</location>
    </subcellularLocation>
</comment>
<dbReference type="GO" id="GO:0072583">
    <property type="term" value="P:clathrin-dependent endocytosis"/>
    <property type="evidence" value="ECO:0000318"/>
    <property type="project" value="GO_Central"/>
</dbReference>
<dbReference type="InterPro" id="IPR013809">
    <property type="entry name" value="ENTH"/>
</dbReference>
<dbReference type="KEGG" id="hro:HELRODRAFT_192181"/>
<evidence type="ECO:0000256" key="2">
    <source>
        <dbReference type="ARBA" id="ARBA00004555"/>
    </source>
</evidence>
<dbReference type="InterPro" id="IPR011417">
    <property type="entry name" value="ANTH_dom"/>
</dbReference>
<evidence type="ECO:0000256" key="6">
    <source>
        <dbReference type="ARBA" id="ARBA00023034"/>
    </source>
</evidence>
<dbReference type="GO" id="GO:0048268">
    <property type="term" value="P:clathrin coat assembly"/>
    <property type="evidence" value="ECO:0007669"/>
    <property type="project" value="InterPro"/>
</dbReference>
<evidence type="ECO:0000256" key="4">
    <source>
        <dbReference type="ARBA" id="ARBA00008011"/>
    </source>
</evidence>
<dbReference type="GO" id="GO:0032050">
    <property type="term" value="F:clathrin heavy chain binding"/>
    <property type="evidence" value="ECO:0000318"/>
    <property type="project" value="GO_Central"/>
</dbReference>
<feature type="region of interest" description="Disordered" evidence="11">
    <location>
        <begin position="311"/>
        <end position="373"/>
    </location>
</feature>
<comment type="similarity">
    <text evidence="4">Belongs to the PICALM/SNAP91 family.</text>
</comment>
<accession>T1FTN7</accession>
<dbReference type="PANTHER" id="PTHR22951:SF5">
    <property type="entry name" value="PHOSPHATIDYLINOSITOL-BINDING CLATHRIN ASSEMBLY PROTEIN LAP"/>
    <property type="match status" value="1"/>
</dbReference>
<dbReference type="CTD" id="20212184"/>
<keyword evidence="5" id="KW-0254">Endocytosis</keyword>
<dbReference type="FunFam" id="1.20.58.150:FF:000001">
    <property type="entry name" value="phosphatidylinositol-binding clathrin assembly protein-like isoform X1"/>
    <property type="match status" value="1"/>
</dbReference>
<evidence type="ECO:0000256" key="3">
    <source>
        <dbReference type="ARBA" id="ARBA00004600"/>
    </source>
</evidence>
<dbReference type="eggNOG" id="KOG0251">
    <property type="taxonomic scope" value="Eukaryota"/>
</dbReference>
<dbReference type="GO" id="GO:0006900">
    <property type="term" value="P:vesicle budding from membrane"/>
    <property type="evidence" value="ECO:0000318"/>
    <property type="project" value="GO_Central"/>
</dbReference>
<keyword evidence="7" id="KW-0472">Membrane</keyword>
<evidence type="ECO:0000256" key="7">
    <source>
        <dbReference type="ARBA" id="ARBA00023136"/>
    </source>
</evidence>
<dbReference type="SUPFAM" id="SSF48464">
    <property type="entry name" value="ENTH/VHS domain"/>
    <property type="match status" value="1"/>
</dbReference>
<dbReference type="FunFam" id="1.25.40.90:FF:000017">
    <property type="entry name" value="Phosphatidylinositol-binding clathrin assembly protein LAP"/>
    <property type="match status" value="1"/>
</dbReference>
<evidence type="ECO:0000256" key="11">
    <source>
        <dbReference type="SAM" id="MobiDB-lite"/>
    </source>
</evidence>
<feature type="compositionally biased region" description="Low complexity" evidence="11">
    <location>
        <begin position="324"/>
        <end position="338"/>
    </location>
</feature>
<name>T1FTN7_HELRO</name>
<dbReference type="EMBL" id="KB096743">
    <property type="protein sequence ID" value="ESO01542.1"/>
    <property type="molecule type" value="Genomic_DNA"/>
</dbReference>
<dbReference type="PANTHER" id="PTHR22951">
    <property type="entry name" value="CLATHRIN ASSEMBLY PROTEIN"/>
    <property type="match status" value="1"/>
</dbReference>
<dbReference type="RefSeq" id="XP_009020196.1">
    <property type="nucleotide sequence ID" value="XM_009021948.1"/>
</dbReference>
<evidence type="ECO:0000256" key="10">
    <source>
        <dbReference type="ARBA" id="ARBA00064895"/>
    </source>
</evidence>
<reference evidence="14" key="3">
    <citation type="submission" date="2015-06" db="UniProtKB">
        <authorList>
            <consortium name="EnsemblMetazoa"/>
        </authorList>
    </citation>
    <scope>IDENTIFICATION</scope>
</reference>
<dbReference type="CDD" id="cd16985">
    <property type="entry name" value="ANTH_N_AP180"/>
    <property type="match status" value="1"/>
</dbReference>
<dbReference type="GO" id="GO:0000149">
    <property type="term" value="F:SNARE binding"/>
    <property type="evidence" value="ECO:0000318"/>
    <property type="project" value="GO_Central"/>
</dbReference>
<evidence type="ECO:0000256" key="8">
    <source>
        <dbReference type="ARBA" id="ARBA00023176"/>
    </source>
</evidence>
<comment type="subunit">
    <text evidence="10">Binds clathrin and phosphatidylinositol 4,5-bisphosphate.</text>
</comment>
<evidence type="ECO:0000256" key="5">
    <source>
        <dbReference type="ARBA" id="ARBA00022583"/>
    </source>
</evidence>
<sequence length="517" mass="57087">MGPKRKHLDYLLQCTNEPNISIPQMANLLIERTQNASWVVVFKALVTVHNLMNYGNERFTQFLASNNCSFNLSGFTDKSGPQGYDMSAFVRRYSKYLNEKAFSYRQMAFDFCKVKRGKDDGLLRTMDTTKLLKALPVLQSQLDTLIEFDVSANELTNGVINAAFMLMFKDLIRLFACYNDGIINLLEKYFDMNKKNCKDALEIYKKFLARMDRVCEFLKVAENVGIDKGDIPDLAKAPSSLLEALEQHMNSLENTKKGGAVVTTKPTAGISAAISNYATASQVGAAPGAGIGTTSISDEERQRILEEEQRQLDQMKQQRMKQMAGSPAGSSTSSNTSSKMLASQPATTTSTTTSASATVTTKPMNDPFGSSAATAPTVSATVANHNKHSHIDDLLSLDNPIDQHQPQHSFFSQQQQPPFIQQPQLQQNLFASNSFMTPNQQHVFMPQATLTMLQTTASTTNSVIPALNPFAPQQAQQQPLLFSHLQSQPWGNVITSSRTFDAMARCTAYTSALMGTR</sequence>
<dbReference type="EMBL" id="AMQM01004929">
    <property type="status" value="NOT_ANNOTATED_CDS"/>
    <property type="molecule type" value="Genomic_DNA"/>
</dbReference>
<dbReference type="GO" id="GO:0005905">
    <property type="term" value="C:clathrin-coated pit"/>
    <property type="evidence" value="ECO:0000318"/>
    <property type="project" value="GO_Central"/>
</dbReference>
<reference evidence="15" key="1">
    <citation type="submission" date="2012-12" db="EMBL/GenBank/DDBJ databases">
        <authorList>
            <person name="Hellsten U."/>
            <person name="Grimwood J."/>
            <person name="Chapman J.A."/>
            <person name="Shapiro H."/>
            <person name="Aerts A."/>
            <person name="Otillar R.P."/>
            <person name="Terry A.Y."/>
            <person name="Boore J.L."/>
            <person name="Simakov O."/>
            <person name="Marletaz F."/>
            <person name="Cho S.-J."/>
            <person name="Edsinger-Gonzales E."/>
            <person name="Havlak P."/>
            <person name="Kuo D.-H."/>
            <person name="Larsson T."/>
            <person name="Lv J."/>
            <person name="Arendt D."/>
            <person name="Savage R."/>
            <person name="Osoegawa K."/>
            <person name="de Jong P."/>
            <person name="Lindberg D.R."/>
            <person name="Seaver E.C."/>
            <person name="Weisblat D.A."/>
            <person name="Putnam N.H."/>
            <person name="Grigoriev I.V."/>
            <person name="Rokhsar D.S."/>
        </authorList>
    </citation>
    <scope>NUCLEOTIDE SEQUENCE</scope>
</reference>
<dbReference type="InterPro" id="IPR045192">
    <property type="entry name" value="AP180-like"/>
</dbReference>
<dbReference type="Pfam" id="PF07651">
    <property type="entry name" value="ANTH"/>
    <property type="match status" value="1"/>
</dbReference>
<dbReference type="Proteomes" id="UP000015101">
    <property type="component" value="Unassembled WGS sequence"/>
</dbReference>
<organism evidence="14 15">
    <name type="scientific">Helobdella robusta</name>
    <name type="common">Californian leech</name>
    <dbReference type="NCBI Taxonomy" id="6412"/>
    <lineage>
        <taxon>Eukaryota</taxon>
        <taxon>Metazoa</taxon>
        <taxon>Spiralia</taxon>
        <taxon>Lophotrochozoa</taxon>
        <taxon>Annelida</taxon>
        <taxon>Clitellata</taxon>
        <taxon>Hirudinea</taxon>
        <taxon>Rhynchobdellida</taxon>
        <taxon>Glossiphoniidae</taxon>
        <taxon>Helobdella</taxon>
    </lineage>
</organism>
<dbReference type="GO" id="GO:0040011">
    <property type="term" value="P:locomotion"/>
    <property type="evidence" value="ECO:0007669"/>
    <property type="project" value="UniProtKB-ARBA"/>
</dbReference>
<evidence type="ECO:0000313" key="13">
    <source>
        <dbReference type="EMBL" id="ESO01542.1"/>
    </source>
</evidence>
<dbReference type="EnsemblMetazoa" id="HelroT192181">
    <property type="protein sequence ID" value="HelroP192181"/>
    <property type="gene ID" value="HelroG192181"/>
</dbReference>
<dbReference type="GO" id="GO:0005546">
    <property type="term" value="F:phosphatidylinositol-4,5-bisphosphate binding"/>
    <property type="evidence" value="ECO:0000318"/>
    <property type="project" value="GO_Central"/>
</dbReference>
<dbReference type="HOGENOM" id="CLU_014080_1_1_1"/>
<dbReference type="PROSITE" id="PS50942">
    <property type="entry name" value="ENTH"/>
    <property type="match status" value="1"/>
</dbReference>
<keyword evidence="6" id="KW-0333">Golgi apparatus</keyword>
<dbReference type="GO" id="GO:0008021">
    <property type="term" value="C:synaptic vesicle"/>
    <property type="evidence" value="ECO:0000318"/>
    <property type="project" value="GO_Central"/>
</dbReference>
<keyword evidence="9" id="KW-0968">Cytoplasmic vesicle</keyword>
<protein>
    <recommendedName>
        <fullName evidence="12">ENTH domain-containing protein</fullName>
    </recommendedName>
</protein>
<dbReference type="OrthoDB" id="44015at2759"/>
<dbReference type="InterPro" id="IPR008942">
    <property type="entry name" value="ENTH_VHS"/>
</dbReference>
<evidence type="ECO:0000256" key="1">
    <source>
        <dbReference type="ARBA" id="ARBA00004132"/>
    </source>
</evidence>
<dbReference type="AlphaFoldDB" id="T1FTN7"/>
<proteinExistence type="inferred from homology"/>
<feature type="compositionally biased region" description="Low complexity" evidence="11">
    <location>
        <begin position="346"/>
        <end position="361"/>
    </location>
</feature>
<dbReference type="GO" id="GO:0098894">
    <property type="term" value="C:extrinsic component of presynaptic endocytic zone membrane"/>
    <property type="evidence" value="ECO:0000318"/>
    <property type="project" value="GO_Central"/>
</dbReference>
<dbReference type="Gene3D" id="1.20.58.150">
    <property type="entry name" value="ANTH domain"/>
    <property type="match status" value="1"/>
</dbReference>
<dbReference type="GO" id="GO:0005545">
    <property type="term" value="F:1-phosphatidylinositol binding"/>
    <property type="evidence" value="ECO:0000318"/>
    <property type="project" value="GO_Central"/>
</dbReference>
<dbReference type="Gene3D" id="1.25.40.90">
    <property type="match status" value="1"/>
</dbReference>
<reference evidence="13 15" key="2">
    <citation type="journal article" date="2013" name="Nature">
        <title>Insights into bilaterian evolution from three spiralian genomes.</title>
        <authorList>
            <person name="Simakov O."/>
            <person name="Marletaz F."/>
            <person name="Cho S.J."/>
            <person name="Edsinger-Gonzales E."/>
            <person name="Havlak P."/>
            <person name="Hellsten U."/>
            <person name="Kuo D.H."/>
            <person name="Larsson T."/>
            <person name="Lv J."/>
            <person name="Arendt D."/>
            <person name="Savage R."/>
            <person name="Osoegawa K."/>
            <person name="de Jong P."/>
            <person name="Grimwood J."/>
            <person name="Chapman J.A."/>
            <person name="Shapiro H."/>
            <person name="Aerts A."/>
            <person name="Otillar R.P."/>
            <person name="Terry A.Y."/>
            <person name="Boore J.L."/>
            <person name="Grigoriev I.V."/>
            <person name="Lindberg D.R."/>
            <person name="Seaver E.C."/>
            <person name="Weisblat D.A."/>
            <person name="Putnam N.H."/>
            <person name="Rokhsar D.S."/>
        </authorList>
    </citation>
    <scope>NUCLEOTIDE SEQUENCE</scope>
</reference>
<dbReference type="GO" id="GO:0005794">
    <property type="term" value="C:Golgi apparatus"/>
    <property type="evidence" value="ECO:0007669"/>
    <property type="project" value="UniProtKB-SubCell"/>
</dbReference>
<dbReference type="STRING" id="6412.T1FTN7"/>
<dbReference type="GO" id="GO:0048488">
    <property type="term" value="P:synaptic vesicle endocytosis"/>
    <property type="evidence" value="ECO:0007669"/>
    <property type="project" value="UniProtKB-ARBA"/>
</dbReference>
<keyword evidence="8" id="KW-0168">Coated pit</keyword>
<evidence type="ECO:0000256" key="9">
    <source>
        <dbReference type="ARBA" id="ARBA00023329"/>
    </source>
</evidence>
<evidence type="ECO:0000313" key="15">
    <source>
        <dbReference type="Proteomes" id="UP000015101"/>
    </source>
</evidence>
<evidence type="ECO:0000313" key="14">
    <source>
        <dbReference type="EnsemblMetazoa" id="HelroP192181"/>
    </source>
</evidence>
<dbReference type="SUPFAM" id="SSF89009">
    <property type="entry name" value="GAT-like domain"/>
    <property type="match status" value="1"/>
</dbReference>
<dbReference type="GeneID" id="20212184"/>
<feature type="domain" description="ENTH" evidence="12">
    <location>
        <begin position="1"/>
        <end position="111"/>
    </location>
</feature>
<evidence type="ECO:0000259" key="12">
    <source>
        <dbReference type="PROSITE" id="PS50942"/>
    </source>
</evidence>
<gene>
    <name evidence="14" type="primary">20212184</name>
    <name evidence="13" type="ORF">HELRODRAFT_192181</name>
</gene>
<dbReference type="InterPro" id="IPR014712">
    <property type="entry name" value="ANTH_dom_sf"/>
</dbReference>